<name>L8PIY8_STRVR</name>
<proteinExistence type="predicted"/>
<dbReference type="EMBL" id="AMLP01000087">
    <property type="protein sequence ID" value="ELS56415.1"/>
    <property type="molecule type" value="Genomic_DNA"/>
</dbReference>
<sequence>MRSSRAHCSWLVRGIGAPAWAHAWDVRPEQSYDFGPSAPHLYGFPSCFLA</sequence>
<reference evidence="1 2" key="1">
    <citation type="journal article" date="2013" name="Genome Announc.">
        <title>Draft Genome Sequence of Streptomyces viridochromogenes Strain Tu57, Producer of Avilamycin.</title>
        <authorList>
            <person name="Gruning B.A."/>
            <person name="Erxleben A."/>
            <person name="Hahnlein A."/>
            <person name="Gunther S."/>
        </authorList>
    </citation>
    <scope>NUCLEOTIDE SEQUENCE [LARGE SCALE GENOMIC DNA]</scope>
    <source>
        <strain evidence="1 2">Tue57</strain>
    </source>
</reference>
<accession>L8PIY8</accession>
<organism evidence="1 2">
    <name type="scientific">Streptomyces viridochromogenes Tue57</name>
    <dbReference type="NCBI Taxonomy" id="1160705"/>
    <lineage>
        <taxon>Bacteria</taxon>
        <taxon>Bacillati</taxon>
        <taxon>Actinomycetota</taxon>
        <taxon>Actinomycetes</taxon>
        <taxon>Kitasatosporales</taxon>
        <taxon>Streptomycetaceae</taxon>
        <taxon>Streptomyces</taxon>
    </lineage>
</organism>
<comment type="caution">
    <text evidence="1">The sequence shown here is derived from an EMBL/GenBank/DDBJ whole genome shotgun (WGS) entry which is preliminary data.</text>
</comment>
<gene>
    <name evidence="1" type="ORF">STVIR_2610</name>
</gene>
<dbReference type="Proteomes" id="UP000011205">
    <property type="component" value="Unassembled WGS sequence"/>
</dbReference>
<dbReference type="AlphaFoldDB" id="L8PIY8"/>
<protein>
    <submittedName>
        <fullName evidence="1">Putative Secreted protein</fullName>
    </submittedName>
</protein>
<evidence type="ECO:0000313" key="2">
    <source>
        <dbReference type="Proteomes" id="UP000011205"/>
    </source>
</evidence>
<evidence type="ECO:0000313" key="1">
    <source>
        <dbReference type="EMBL" id="ELS56415.1"/>
    </source>
</evidence>